<evidence type="ECO:0000256" key="3">
    <source>
        <dbReference type="ARBA" id="ARBA00006602"/>
    </source>
</evidence>
<dbReference type="GO" id="GO:0003774">
    <property type="term" value="F:cytoskeletal motor activity"/>
    <property type="evidence" value="ECO:0007669"/>
    <property type="project" value="InterPro"/>
</dbReference>
<dbReference type="Pfam" id="PF02108">
    <property type="entry name" value="FliH"/>
    <property type="match status" value="1"/>
</dbReference>
<evidence type="ECO:0000256" key="5">
    <source>
        <dbReference type="ARBA" id="ARBA00022448"/>
    </source>
</evidence>
<comment type="caution">
    <text evidence="12">The sequence shown here is derived from an EMBL/GenBank/DDBJ whole genome shotgun (WGS) entry which is preliminary data.</text>
</comment>
<keyword evidence="7" id="KW-1005">Bacterial flagellum biogenesis</keyword>
<dbReference type="AlphaFoldDB" id="A0A246JFH4"/>
<dbReference type="Proteomes" id="UP000197468">
    <property type="component" value="Unassembled WGS sequence"/>
</dbReference>
<keyword evidence="8" id="KW-0653">Protein transport</keyword>
<evidence type="ECO:0000313" key="13">
    <source>
        <dbReference type="Proteomes" id="UP000197468"/>
    </source>
</evidence>
<feature type="compositionally biased region" description="Low complexity" evidence="10">
    <location>
        <begin position="48"/>
        <end position="60"/>
    </location>
</feature>
<evidence type="ECO:0000256" key="8">
    <source>
        <dbReference type="ARBA" id="ARBA00022927"/>
    </source>
</evidence>
<organism evidence="12 13">
    <name type="scientific">Roseateles aquatilis</name>
    <dbReference type="NCBI Taxonomy" id="431061"/>
    <lineage>
        <taxon>Bacteria</taxon>
        <taxon>Pseudomonadati</taxon>
        <taxon>Pseudomonadota</taxon>
        <taxon>Betaproteobacteria</taxon>
        <taxon>Burkholderiales</taxon>
        <taxon>Sphaerotilaceae</taxon>
        <taxon>Roseateles</taxon>
    </lineage>
</organism>
<comment type="similarity">
    <text evidence="3">Belongs to the FliH family.</text>
</comment>
<dbReference type="InterPro" id="IPR000563">
    <property type="entry name" value="Flag_FliH"/>
</dbReference>
<keyword evidence="6" id="KW-0963">Cytoplasm</keyword>
<dbReference type="PANTHER" id="PTHR34982:SF1">
    <property type="entry name" value="FLAGELLAR ASSEMBLY PROTEIN FLIH"/>
    <property type="match status" value="1"/>
</dbReference>
<keyword evidence="13" id="KW-1185">Reference proteome</keyword>
<dbReference type="InterPro" id="IPR051472">
    <property type="entry name" value="T3SS_Stator/FliH"/>
</dbReference>
<evidence type="ECO:0000256" key="9">
    <source>
        <dbReference type="ARBA" id="ARBA00023225"/>
    </source>
</evidence>
<dbReference type="EMBL" id="NIOF01000003">
    <property type="protein sequence ID" value="OWQ91278.1"/>
    <property type="molecule type" value="Genomic_DNA"/>
</dbReference>
<dbReference type="GO" id="GO:0044781">
    <property type="term" value="P:bacterial-type flagellum organization"/>
    <property type="evidence" value="ECO:0007669"/>
    <property type="project" value="UniProtKB-KW"/>
</dbReference>
<protein>
    <recommendedName>
        <fullName evidence="4">Flagellar assembly protein FliH</fullName>
    </recommendedName>
</protein>
<dbReference type="GO" id="GO:0009288">
    <property type="term" value="C:bacterial-type flagellum"/>
    <property type="evidence" value="ECO:0007669"/>
    <property type="project" value="InterPro"/>
</dbReference>
<feature type="region of interest" description="Disordered" evidence="10">
    <location>
        <begin position="1"/>
        <end position="25"/>
    </location>
</feature>
<gene>
    <name evidence="12" type="ORF">CDN99_08860</name>
</gene>
<dbReference type="RefSeq" id="WP_088384507.1">
    <property type="nucleotide sequence ID" value="NZ_NIOF01000003.1"/>
</dbReference>
<evidence type="ECO:0000313" key="12">
    <source>
        <dbReference type="EMBL" id="OWQ91278.1"/>
    </source>
</evidence>
<dbReference type="GO" id="GO:0015031">
    <property type="term" value="P:protein transport"/>
    <property type="evidence" value="ECO:0007669"/>
    <property type="project" value="UniProtKB-KW"/>
</dbReference>
<reference evidence="12 13" key="1">
    <citation type="journal article" date="2008" name="Int. J. Syst. Evol. Microbiol.">
        <title>Description of Roseateles aquatilis sp. nov. and Roseateles terrae sp. nov., in the class Betaproteobacteria, and emended description of the genus Roseateles.</title>
        <authorList>
            <person name="Gomila M."/>
            <person name="Bowien B."/>
            <person name="Falsen E."/>
            <person name="Moore E.R."/>
            <person name="Lalucat J."/>
        </authorList>
    </citation>
    <scope>NUCLEOTIDE SEQUENCE [LARGE SCALE GENOMIC DNA]</scope>
    <source>
        <strain evidence="12 13">CCUG 48205</strain>
    </source>
</reference>
<feature type="compositionally biased region" description="Pro residues" evidence="10">
    <location>
        <begin position="61"/>
        <end position="73"/>
    </location>
</feature>
<proteinExistence type="inferred from homology"/>
<comment type="function">
    <text evidence="1">Needed for flagellar regrowth and assembly.</text>
</comment>
<evidence type="ECO:0000256" key="1">
    <source>
        <dbReference type="ARBA" id="ARBA00003041"/>
    </source>
</evidence>
<dbReference type="PANTHER" id="PTHR34982">
    <property type="entry name" value="YOP PROTEINS TRANSLOCATION PROTEIN L"/>
    <property type="match status" value="1"/>
</dbReference>
<evidence type="ECO:0000256" key="7">
    <source>
        <dbReference type="ARBA" id="ARBA00022795"/>
    </source>
</evidence>
<sequence>MATRPPRQVPPPPRADGDQPRGNTYSRIIPREELSGFAAWNPGALDGGAAPRRAPVSAPAPVEPPPPPPPPGPTVDELMQAARQSGYQDGYRDGMAALDAFKQSFAKQISAQVGQLVASFDADLQAVEQDMAAALARTAVELARQIVRNELATQPELIAQVAHDAVEALLINARHVRVRVHPDDLPLVLDGAGEELRAREAQIIPDPAIVRGGVKVDADICSVDASLPARWQAAVGALGQHSVWEDRRGGQDREAARLDIRAEPIASRYGEEPQP</sequence>
<keyword evidence="9" id="KW-1006">Bacterial flagellum protein export</keyword>
<dbReference type="GO" id="GO:0071973">
    <property type="term" value="P:bacterial-type flagellum-dependent cell motility"/>
    <property type="evidence" value="ECO:0007669"/>
    <property type="project" value="InterPro"/>
</dbReference>
<comment type="subcellular location">
    <subcellularLocation>
        <location evidence="2">Cytoplasm</location>
    </subcellularLocation>
</comment>
<dbReference type="GO" id="GO:0005829">
    <property type="term" value="C:cytosol"/>
    <property type="evidence" value="ECO:0007669"/>
    <property type="project" value="TreeGrafter"/>
</dbReference>
<keyword evidence="5" id="KW-0813">Transport</keyword>
<feature type="domain" description="Flagellar assembly protein FliH/Type III secretion system HrpE" evidence="11">
    <location>
        <begin position="108"/>
        <end position="233"/>
    </location>
</feature>
<evidence type="ECO:0000259" key="11">
    <source>
        <dbReference type="Pfam" id="PF02108"/>
    </source>
</evidence>
<evidence type="ECO:0000256" key="10">
    <source>
        <dbReference type="SAM" id="MobiDB-lite"/>
    </source>
</evidence>
<evidence type="ECO:0000256" key="6">
    <source>
        <dbReference type="ARBA" id="ARBA00022490"/>
    </source>
</evidence>
<dbReference type="InterPro" id="IPR018035">
    <property type="entry name" value="Flagellar_FliH/T3SS_HrpE"/>
</dbReference>
<dbReference type="OrthoDB" id="5296952at2"/>
<evidence type="ECO:0000256" key="2">
    <source>
        <dbReference type="ARBA" id="ARBA00004496"/>
    </source>
</evidence>
<dbReference type="PRINTS" id="PR01003">
    <property type="entry name" value="FLGFLIH"/>
</dbReference>
<accession>A0A246JFH4</accession>
<feature type="region of interest" description="Disordered" evidence="10">
    <location>
        <begin position="38"/>
        <end position="75"/>
    </location>
</feature>
<name>A0A246JFH4_9BURK</name>
<evidence type="ECO:0000256" key="4">
    <source>
        <dbReference type="ARBA" id="ARBA00016507"/>
    </source>
</evidence>